<dbReference type="PRINTS" id="PR00081">
    <property type="entry name" value="GDHRDH"/>
</dbReference>
<evidence type="ECO:0000256" key="4">
    <source>
        <dbReference type="SAM" id="MobiDB-lite"/>
    </source>
</evidence>
<dbReference type="InterPro" id="IPR002347">
    <property type="entry name" value="SDR_fam"/>
</dbReference>
<dbReference type="PANTHER" id="PTHR44229">
    <property type="entry name" value="15-HYDROXYPROSTAGLANDIN DEHYDROGENASE [NAD(+)]"/>
    <property type="match status" value="1"/>
</dbReference>
<dbReference type="AlphaFoldDB" id="W9WVB4"/>
<dbReference type="Gene3D" id="3.40.50.720">
    <property type="entry name" value="NAD(P)-binding Rossmann-like Domain"/>
    <property type="match status" value="1"/>
</dbReference>
<keyword evidence="3" id="KW-0560">Oxidoreductase</keyword>
<accession>W9WVB4</accession>
<evidence type="ECO:0000313" key="6">
    <source>
        <dbReference type="Proteomes" id="UP000019471"/>
    </source>
</evidence>
<dbReference type="PROSITE" id="PS00061">
    <property type="entry name" value="ADH_SHORT"/>
    <property type="match status" value="1"/>
</dbReference>
<comment type="caution">
    <text evidence="5">The sequence shown here is derived from an EMBL/GenBank/DDBJ whole genome shotgun (WGS) entry which is preliminary data.</text>
</comment>
<evidence type="ECO:0000313" key="5">
    <source>
        <dbReference type="EMBL" id="EXJ71853.1"/>
    </source>
</evidence>
<dbReference type="InterPro" id="IPR036291">
    <property type="entry name" value="NAD(P)-bd_dom_sf"/>
</dbReference>
<dbReference type="STRING" id="1182543.W9WVB4"/>
<dbReference type="SUPFAM" id="SSF51735">
    <property type="entry name" value="NAD(P)-binding Rossmann-fold domains"/>
    <property type="match status" value="1"/>
</dbReference>
<dbReference type="Proteomes" id="UP000019471">
    <property type="component" value="Unassembled WGS sequence"/>
</dbReference>
<name>W9WVB4_9EURO</name>
<feature type="region of interest" description="Disordered" evidence="4">
    <location>
        <begin position="258"/>
        <end position="278"/>
    </location>
</feature>
<dbReference type="HOGENOM" id="CLU_010194_13_2_1"/>
<dbReference type="Pfam" id="PF00106">
    <property type="entry name" value="adh_short"/>
    <property type="match status" value="1"/>
</dbReference>
<dbReference type="GeneID" id="19189078"/>
<keyword evidence="6" id="KW-1185">Reference proteome</keyword>
<dbReference type="GO" id="GO:0005737">
    <property type="term" value="C:cytoplasm"/>
    <property type="evidence" value="ECO:0007669"/>
    <property type="project" value="TreeGrafter"/>
</dbReference>
<gene>
    <name evidence="5" type="ORF">A1O5_04354</name>
</gene>
<dbReference type="GO" id="GO:0016616">
    <property type="term" value="F:oxidoreductase activity, acting on the CH-OH group of donors, NAD or NADP as acceptor"/>
    <property type="evidence" value="ECO:0007669"/>
    <property type="project" value="TreeGrafter"/>
</dbReference>
<dbReference type="PANTHER" id="PTHR44229:SF4">
    <property type="entry name" value="15-HYDROXYPROSTAGLANDIN DEHYDROGENASE [NAD(+)]"/>
    <property type="match status" value="1"/>
</dbReference>
<dbReference type="OrthoDB" id="5296at2759"/>
<dbReference type="eggNOG" id="KOG0725">
    <property type="taxonomic scope" value="Eukaryota"/>
</dbReference>
<keyword evidence="2" id="KW-0521">NADP</keyword>
<evidence type="ECO:0000256" key="3">
    <source>
        <dbReference type="ARBA" id="ARBA00023002"/>
    </source>
</evidence>
<evidence type="ECO:0008006" key="7">
    <source>
        <dbReference type="Google" id="ProtNLM"/>
    </source>
</evidence>
<proteinExistence type="inferred from homology"/>
<sequence>MSVIKLKGASAIVTGAGSGISFEYTKLLYAQGCSVLIADIGLRPEAEAFVESAATDDQKAKVIFHRTDVTDWVQLEIIFDIAEKEFGKSPDIICAGAGIYEPPSLGFWADKDPASHYKILDIDLLHPIKITRIAIRQMLKAARKGIILHISSVACETASLVTPLYSVAKHGVAAFVRGQAGLEELYGIRVVCIAPGSIKTPLMLSDPQVRHWLDLEKDYMLEPSVLADAMYAVTVNKNNRYPAGTILEVTDDEEEKWRPIPLYNNPGPQGRATGASKKDLAINEIKGILASEAGSS</sequence>
<evidence type="ECO:0000256" key="1">
    <source>
        <dbReference type="ARBA" id="ARBA00006484"/>
    </source>
</evidence>
<dbReference type="InterPro" id="IPR020904">
    <property type="entry name" value="Sc_DH/Rdtase_CS"/>
</dbReference>
<evidence type="ECO:0000256" key="2">
    <source>
        <dbReference type="ARBA" id="ARBA00022857"/>
    </source>
</evidence>
<protein>
    <recommendedName>
        <fullName evidence="7">3-hydroxybutyrate dehydrogenase</fullName>
    </recommendedName>
</protein>
<dbReference type="RefSeq" id="XP_007743151.1">
    <property type="nucleotide sequence ID" value="XM_007744961.1"/>
</dbReference>
<comment type="similarity">
    <text evidence="1">Belongs to the short-chain dehydrogenases/reductases (SDR) family.</text>
</comment>
<reference evidence="5 6" key="1">
    <citation type="submission" date="2013-03" db="EMBL/GenBank/DDBJ databases">
        <title>The Genome Sequence of Cladophialophora psammophila CBS 110553.</title>
        <authorList>
            <consortium name="The Broad Institute Genomics Platform"/>
            <person name="Cuomo C."/>
            <person name="de Hoog S."/>
            <person name="Gorbushina A."/>
            <person name="Walker B."/>
            <person name="Young S.K."/>
            <person name="Zeng Q."/>
            <person name="Gargeya S."/>
            <person name="Fitzgerald M."/>
            <person name="Haas B."/>
            <person name="Abouelleil A."/>
            <person name="Allen A.W."/>
            <person name="Alvarado L."/>
            <person name="Arachchi H.M."/>
            <person name="Berlin A.M."/>
            <person name="Chapman S.B."/>
            <person name="Gainer-Dewar J."/>
            <person name="Goldberg J."/>
            <person name="Griggs A."/>
            <person name="Gujja S."/>
            <person name="Hansen M."/>
            <person name="Howarth C."/>
            <person name="Imamovic A."/>
            <person name="Ireland A."/>
            <person name="Larimer J."/>
            <person name="McCowan C."/>
            <person name="Murphy C."/>
            <person name="Pearson M."/>
            <person name="Poon T.W."/>
            <person name="Priest M."/>
            <person name="Roberts A."/>
            <person name="Saif S."/>
            <person name="Shea T."/>
            <person name="Sisk P."/>
            <person name="Sykes S."/>
            <person name="Wortman J."/>
            <person name="Nusbaum C."/>
            <person name="Birren B."/>
        </authorList>
    </citation>
    <scope>NUCLEOTIDE SEQUENCE [LARGE SCALE GENOMIC DNA]</scope>
    <source>
        <strain evidence="5 6">CBS 110553</strain>
    </source>
</reference>
<organism evidence="5 6">
    <name type="scientific">Cladophialophora psammophila CBS 110553</name>
    <dbReference type="NCBI Taxonomy" id="1182543"/>
    <lineage>
        <taxon>Eukaryota</taxon>
        <taxon>Fungi</taxon>
        <taxon>Dikarya</taxon>
        <taxon>Ascomycota</taxon>
        <taxon>Pezizomycotina</taxon>
        <taxon>Eurotiomycetes</taxon>
        <taxon>Chaetothyriomycetidae</taxon>
        <taxon>Chaetothyriales</taxon>
        <taxon>Herpotrichiellaceae</taxon>
        <taxon>Cladophialophora</taxon>
    </lineage>
</organism>
<dbReference type="EMBL" id="AMGX01000006">
    <property type="protein sequence ID" value="EXJ71853.1"/>
    <property type="molecule type" value="Genomic_DNA"/>
</dbReference>